<evidence type="ECO:0000256" key="2">
    <source>
        <dbReference type="ARBA" id="ARBA00022723"/>
    </source>
</evidence>
<comment type="similarity">
    <text evidence="1">Belongs to the VEFS (VRN2-EMF2-FIS2-SU(Z)12) family.</text>
</comment>
<dbReference type="Proteomes" id="UP000198406">
    <property type="component" value="Unassembled WGS sequence"/>
</dbReference>
<evidence type="ECO:0000256" key="1">
    <source>
        <dbReference type="ARBA" id="ARBA00007416"/>
    </source>
</evidence>
<feature type="compositionally biased region" description="Low complexity" evidence="7">
    <location>
        <begin position="302"/>
        <end position="316"/>
    </location>
</feature>
<dbReference type="GO" id="GO:0031490">
    <property type="term" value="F:chromatin DNA binding"/>
    <property type="evidence" value="ECO:0007669"/>
    <property type="project" value="TreeGrafter"/>
</dbReference>
<evidence type="ECO:0000256" key="7">
    <source>
        <dbReference type="SAM" id="MobiDB-lite"/>
    </source>
</evidence>
<organism evidence="9 10">
    <name type="scientific">Fistulifera solaris</name>
    <name type="common">Oleaginous diatom</name>
    <dbReference type="NCBI Taxonomy" id="1519565"/>
    <lineage>
        <taxon>Eukaryota</taxon>
        <taxon>Sar</taxon>
        <taxon>Stramenopiles</taxon>
        <taxon>Ochrophyta</taxon>
        <taxon>Bacillariophyta</taxon>
        <taxon>Bacillariophyceae</taxon>
        <taxon>Bacillariophycidae</taxon>
        <taxon>Naviculales</taxon>
        <taxon>Naviculaceae</taxon>
        <taxon>Fistulifera</taxon>
    </lineage>
</organism>
<keyword evidence="6" id="KW-0804">Transcription</keyword>
<dbReference type="InParanoid" id="A0A1Z5KK30"/>
<keyword evidence="2" id="KW-0479">Metal-binding</keyword>
<proteinExistence type="inferred from homology"/>
<feature type="domain" description="Polycomb protein VEFS-Box" evidence="8">
    <location>
        <begin position="159"/>
        <end position="277"/>
    </location>
</feature>
<dbReference type="AlphaFoldDB" id="A0A1Z5KK30"/>
<keyword evidence="3" id="KW-0863">Zinc-finger</keyword>
<dbReference type="PANTHER" id="PTHR22597:SF0">
    <property type="entry name" value="POLYCOMB PROTEIN SUZ12"/>
    <property type="match status" value="1"/>
</dbReference>
<keyword evidence="10" id="KW-1185">Reference proteome</keyword>
<evidence type="ECO:0000259" key="8">
    <source>
        <dbReference type="Pfam" id="PF09733"/>
    </source>
</evidence>
<dbReference type="PANTHER" id="PTHR22597">
    <property type="entry name" value="POLYCOMB GROUP PROTEIN"/>
    <property type="match status" value="1"/>
</dbReference>
<keyword evidence="5" id="KW-0805">Transcription regulation</keyword>
<dbReference type="Pfam" id="PF09733">
    <property type="entry name" value="VEFS-Box"/>
    <property type="match status" value="1"/>
</dbReference>
<evidence type="ECO:0000256" key="5">
    <source>
        <dbReference type="ARBA" id="ARBA00023015"/>
    </source>
</evidence>
<evidence type="ECO:0000256" key="4">
    <source>
        <dbReference type="ARBA" id="ARBA00022833"/>
    </source>
</evidence>
<dbReference type="EMBL" id="BDSP01000251">
    <property type="protein sequence ID" value="GAX26639.1"/>
    <property type="molecule type" value="Genomic_DNA"/>
</dbReference>
<comment type="caution">
    <text evidence="9">The sequence shown here is derived from an EMBL/GenBank/DDBJ whole genome shotgun (WGS) entry which is preliminary data.</text>
</comment>
<sequence>MAFPAEINSVFDVDAVSQRNTLRRCPPFLPRTLHRRFPAQNTVPHSLTVHLATIKDHKSVVETRSYQRKSDIRCTLCSTRPLMKDRQAFWIHCARKHLEFNPDLIRLSDGNVRLLLNQKRRVCDDALHPNEGILEMSCLLYCRDVRLNQLAAMKPPNRVNLPKRIYYDSVFKVPRSDAVWLVDVDSDDEARDHISSLEDTEAEINDFTDVTPGQKRFMKLWNHFLAHRSDGVTPAPKQLPSLCVDFARYFAQCSTCNDDEEQFIRCLLNLMDENYLGALQAGEIIAVYRRARKVSLRENAPETESSSLSLPTRSASKQFSNVEYSDSYAADESESQISSESRERRA</sequence>
<gene>
    <name evidence="9" type="ORF">FisN_2Hh427</name>
</gene>
<dbReference type="OrthoDB" id="166746at2759"/>
<protein>
    <recommendedName>
        <fullName evidence="8">Polycomb protein VEFS-Box domain-containing protein</fullName>
    </recommendedName>
</protein>
<dbReference type="CDD" id="cd21521">
    <property type="entry name" value="VEFS-box"/>
    <property type="match status" value="1"/>
</dbReference>
<evidence type="ECO:0000256" key="6">
    <source>
        <dbReference type="ARBA" id="ARBA00023163"/>
    </source>
</evidence>
<dbReference type="GO" id="GO:0008270">
    <property type="term" value="F:zinc ion binding"/>
    <property type="evidence" value="ECO:0007669"/>
    <property type="project" value="UniProtKB-KW"/>
</dbReference>
<dbReference type="GO" id="GO:0005634">
    <property type="term" value="C:nucleus"/>
    <property type="evidence" value="ECO:0007669"/>
    <property type="project" value="TreeGrafter"/>
</dbReference>
<evidence type="ECO:0000313" key="10">
    <source>
        <dbReference type="Proteomes" id="UP000198406"/>
    </source>
</evidence>
<feature type="region of interest" description="Disordered" evidence="7">
    <location>
        <begin position="298"/>
        <end position="346"/>
    </location>
</feature>
<evidence type="ECO:0000256" key="3">
    <source>
        <dbReference type="ARBA" id="ARBA00022771"/>
    </source>
</evidence>
<dbReference type="InterPro" id="IPR019135">
    <property type="entry name" value="Polycomb_protein_VEFS-Box"/>
</dbReference>
<keyword evidence="4" id="KW-0862">Zinc</keyword>
<reference evidence="9 10" key="1">
    <citation type="journal article" date="2015" name="Plant Cell">
        <title>Oil accumulation by the oleaginous diatom Fistulifera solaris as revealed by the genome and transcriptome.</title>
        <authorList>
            <person name="Tanaka T."/>
            <person name="Maeda Y."/>
            <person name="Veluchamy A."/>
            <person name="Tanaka M."/>
            <person name="Abida H."/>
            <person name="Marechal E."/>
            <person name="Bowler C."/>
            <person name="Muto M."/>
            <person name="Sunaga Y."/>
            <person name="Tanaka M."/>
            <person name="Yoshino T."/>
            <person name="Taniguchi T."/>
            <person name="Fukuda Y."/>
            <person name="Nemoto M."/>
            <person name="Matsumoto M."/>
            <person name="Wong P.S."/>
            <person name="Aburatani S."/>
            <person name="Fujibuchi W."/>
        </authorList>
    </citation>
    <scope>NUCLEOTIDE SEQUENCE [LARGE SCALE GENOMIC DNA]</scope>
    <source>
        <strain evidence="9 10">JPCC DA0580</strain>
    </source>
</reference>
<name>A0A1Z5KK30_FISSO</name>
<accession>A0A1Z5KK30</accession>
<evidence type="ECO:0000313" key="9">
    <source>
        <dbReference type="EMBL" id="GAX26639.1"/>
    </source>
</evidence>